<evidence type="ECO:0008006" key="4">
    <source>
        <dbReference type="Google" id="ProtNLM"/>
    </source>
</evidence>
<dbReference type="GeneID" id="36327904"/>
<reference evidence="2 3" key="1">
    <citation type="submission" date="2017-04" db="EMBL/GenBank/DDBJ databases">
        <title>Genome Sequence of the Model Brown-Rot Fungus Postia placenta SB12.</title>
        <authorList>
            <consortium name="DOE Joint Genome Institute"/>
            <person name="Gaskell J."/>
            <person name="Kersten P."/>
            <person name="Larrondo L.F."/>
            <person name="Canessa P."/>
            <person name="Martinez D."/>
            <person name="Hibbett D."/>
            <person name="Schmoll M."/>
            <person name="Kubicek C.P."/>
            <person name="Martinez A.T."/>
            <person name="Yadav J."/>
            <person name="Master E."/>
            <person name="Magnuson J.K."/>
            <person name="James T."/>
            <person name="Yaver D."/>
            <person name="Berka R."/>
            <person name="Labutti K."/>
            <person name="Lipzen A."/>
            <person name="Aerts A."/>
            <person name="Barry K."/>
            <person name="Henrissat B."/>
            <person name="Blanchette R."/>
            <person name="Grigoriev I."/>
            <person name="Cullen D."/>
        </authorList>
    </citation>
    <scope>NUCLEOTIDE SEQUENCE [LARGE SCALE GENOMIC DNA]</scope>
    <source>
        <strain evidence="2 3">MAD-698-R-SB12</strain>
    </source>
</reference>
<dbReference type="GO" id="GO:0004061">
    <property type="term" value="F:arylformamidase activity"/>
    <property type="evidence" value="ECO:0007669"/>
    <property type="project" value="InterPro"/>
</dbReference>
<dbReference type="AlphaFoldDB" id="A0A1X6MZL3"/>
<dbReference type="RefSeq" id="XP_024338484.1">
    <property type="nucleotide sequence ID" value="XM_024482955.1"/>
</dbReference>
<dbReference type="PANTHER" id="PTHR31118:SF32">
    <property type="entry name" value="KYNURENINE FORMAMIDASE"/>
    <property type="match status" value="1"/>
</dbReference>
<dbReference type="STRING" id="670580.A0A1X6MZL3"/>
<dbReference type="PANTHER" id="PTHR31118">
    <property type="entry name" value="CYCLASE-LIKE PROTEIN 2"/>
    <property type="match status" value="1"/>
</dbReference>
<dbReference type="InterPro" id="IPR037175">
    <property type="entry name" value="KFase_sf"/>
</dbReference>
<evidence type="ECO:0000256" key="1">
    <source>
        <dbReference type="ARBA" id="ARBA00007865"/>
    </source>
</evidence>
<dbReference type="EMBL" id="KZ110598">
    <property type="protein sequence ID" value="OSX61690.1"/>
    <property type="molecule type" value="Genomic_DNA"/>
</dbReference>
<feature type="non-terminal residue" evidence="2">
    <location>
        <position position="150"/>
    </location>
</feature>
<dbReference type="Gene3D" id="3.50.30.50">
    <property type="entry name" value="Putative cyclase"/>
    <property type="match status" value="1"/>
</dbReference>
<dbReference type="Proteomes" id="UP000194127">
    <property type="component" value="Unassembled WGS sequence"/>
</dbReference>
<gene>
    <name evidence="2" type="ORF">POSPLADRAFT_1077564</name>
</gene>
<dbReference type="SUPFAM" id="SSF102198">
    <property type="entry name" value="Putative cyclase"/>
    <property type="match status" value="1"/>
</dbReference>
<dbReference type="GO" id="GO:0019441">
    <property type="term" value="P:L-tryptophan catabolic process to kynurenine"/>
    <property type="evidence" value="ECO:0007669"/>
    <property type="project" value="InterPro"/>
</dbReference>
<evidence type="ECO:0000313" key="2">
    <source>
        <dbReference type="EMBL" id="OSX61690.1"/>
    </source>
</evidence>
<sequence>LTMASHTGTHIDAPYHFFADGRAPITWSDLQPHARQMREGVVVLLCTGWSRNWGKPGYSDHPFLDADAARRILETGVRVIGTDTLSPDEFTPDEGDTGKVHRIVLGQGGIIVENLTGLDKLVDSGWEAPVVSLLPLNLAGCDGSPVRAVA</sequence>
<comment type="similarity">
    <text evidence="1">Belongs to the Cyclase 1 superfamily.</text>
</comment>
<feature type="non-terminal residue" evidence="2">
    <location>
        <position position="1"/>
    </location>
</feature>
<dbReference type="InterPro" id="IPR007325">
    <property type="entry name" value="KFase/CYL"/>
</dbReference>
<dbReference type="Pfam" id="PF04199">
    <property type="entry name" value="Cyclase"/>
    <property type="match status" value="2"/>
</dbReference>
<dbReference type="OrthoDB" id="7108654at2759"/>
<proteinExistence type="inferred from homology"/>
<keyword evidence="3" id="KW-1185">Reference proteome</keyword>
<evidence type="ECO:0000313" key="3">
    <source>
        <dbReference type="Proteomes" id="UP000194127"/>
    </source>
</evidence>
<organism evidence="2 3">
    <name type="scientific">Postia placenta MAD-698-R-SB12</name>
    <dbReference type="NCBI Taxonomy" id="670580"/>
    <lineage>
        <taxon>Eukaryota</taxon>
        <taxon>Fungi</taxon>
        <taxon>Dikarya</taxon>
        <taxon>Basidiomycota</taxon>
        <taxon>Agaricomycotina</taxon>
        <taxon>Agaricomycetes</taxon>
        <taxon>Polyporales</taxon>
        <taxon>Adustoporiaceae</taxon>
        <taxon>Rhodonia</taxon>
    </lineage>
</organism>
<name>A0A1X6MZL3_9APHY</name>
<accession>A0A1X6MZL3</accession>
<protein>
    <recommendedName>
        <fullName evidence="4">Cyclase family protein</fullName>
    </recommendedName>
</protein>